<evidence type="ECO:0000256" key="3">
    <source>
        <dbReference type="ARBA" id="ARBA00022989"/>
    </source>
</evidence>
<keyword evidence="2 6" id="KW-0812">Transmembrane</keyword>
<protein>
    <submittedName>
        <fullName evidence="8">Claudin-7-like</fullName>
    </submittedName>
</protein>
<dbReference type="RefSeq" id="XP_002734845.1">
    <property type="nucleotide sequence ID" value="XM_002734799.1"/>
</dbReference>
<feature type="transmembrane region" description="Helical" evidence="6">
    <location>
        <begin position="80"/>
        <end position="102"/>
    </location>
</feature>
<evidence type="ECO:0000256" key="4">
    <source>
        <dbReference type="ARBA" id="ARBA00023136"/>
    </source>
</evidence>
<reference evidence="8" key="1">
    <citation type="submission" date="2025-08" db="UniProtKB">
        <authorList>
            <consortium name="RefSeq"/>
        </authorList>
    </citation>
    <scope>IDENTIFICATION</scope>
    <source>
        <tissue evidence="8">Testes</tissue>
    </source>
</reference>
<dbReference type="Pfam" id="PF00822">
    <property type="entry name" value="PMP22_Claudin"/>
    <property type="match status" value="1"/>
</dbReference>
<comment type="subcellular location">
    <subcellularLocation>
        <location evidence="1">Membrane</location>
        <topology evidence="1">Multi-pass membrane protein</topology>
    </subcellularLocation>
</comment>
<dbReference type="InterPro" id="IPR050579">
    <property type="entry name" value="PMP-22/EMP/MP20-like"/>
</dbReference>
<dbReference type="PANTHER" id="PTHR10671:SF108">
    <property type="entry name" value="CLAUDIN FAMILY PROTEIN-RELATED"/>
    <property type="match status" value="1"/>
</dbReference>
<dbReference type="PRINTS" id="PR01077">
    <property type="entry name" value="CLAUDIN"/>
</dbReference>
<feature type="transmembrane region" description="Helical" evidence="6">
    <location>
        <begin position="18"/>
        <end position="37"/>
    </location>
</feature>
<evidence type="ECO:0000256" key="5">
    <source>
        <dbReference type="SAM" id="MobiDB-lite"/>
    </source>
</evidence>
<feature type="region of interest" description="Disordered" evidence="5">
    <location>
        <begin position="202"/>
        <end position="221"/>
    </location>
</feature>
<organism evidence="7 8">
    <name type="scientific">Saccoglossus kowalevskii</name>
    <name type="common">Acorn worm</name>
    <dbReference type="NCBI Taxonomy" id="10224"/>
    <lineage>
        <taxon>Eukaryota</taxon>
        <taxon>Metazoa</taxon>
        <taxon>Hemichordata</taxon>
        <taxon>Enteropneusta</taxon>
        <taxon>Harrimaniidae</taxon>
        <taxon>Saccoglossus</taxon>
    </lineage>
</organism>
<dbReference type="GeneID" id="100370905"/>
<evidence type="ECO:0000256" key="1">
    <source>
        <dbReference type="ARBA" id="ARBA00004141"/>
    </source>
</evidence>
<evidence type="ECO:0000313" key="7">
    <source>
        <dbReference type="Proteomes" id="UP000694865"/>
    </source>
</evidence>
<accession>A0ABM0GQ39</accession>
<evidence type="ECO:0000256" key="6">
    <source>
        <dbReference type="SAM" id="Phobius"/>
    </source>
</evidence>
<gene>
    <name evidence="8" type="primary">LOC100370905</name>
</gene>
<evidence type="ECO:0000313" key="8">
    <source>
        <dbReference type="RefSeq" id="XP_002734845.1"/>
    </source>
</evidence>
<dbReference type="Proteomes" id="UP000694865">
    <property type="component" value="Unplaced"/>
</dbReference>
<feature type="transmembrane region" description="Helical" evidence="6">
    <location>
        <begin position="122"/>
        <end position="143"/>
    </location>
</feature>
<keyword evidence="4 6" id="KW-0472">Membrane</keyword>
<evidence type="ECO:0000256" key="2">
    <source>
        <dbReference type="ARBA" id="ARBA00022692"/>
    </source>
</evidence>
<feature type="transmembrane region" description="Helical" evidence="6">
    <location>
        <begin position="49"/>
        <end position="68"/>
    </location>
</feature>
<keyword evidence="7" id="KW-1185">Reference proteome</keyword>
<dbReference type="InterPro" id="IPR004031">
    <property type="entry name" value="PMP22/EMP/MP20/Claudin"/>
</dbReference>
<name>A0ABM0GQ39_SACKO</name>
<dbReference type="PANTHER" id="PTHR10671">
    <property type="entry name" value="EPITHELIAL MEMBRANE PROTEIN-RELATED"/>
    <property type="match status" value="1"/>
</dbReference>
<keyword evidence="3 6" id="KW-1133">Transmembrane helix</keyword>
<dbReference type="Gene3D" id="1.20.140.150">
    <property type="match status" value="1"/>
</dbReference>
<feature type="transmembrane region" description="Helical" evidence="6">
    <location>
        <begin position="155"/>
        <end position="176"/>
    </location>
</feature>
<proteinExistence type="predicted"/>
<sequence length="260" mass="27695">MDSRPFHQLTLSELRAPIAAYGLTVVATLLYIVSTATNNWIEGVISAQGVRYGLWKGCAIPLFGYQIFEDICGSLFPVSAFVHITRLCMVTACIAGCVTLIIPPLAYSGKIPQVGRAEIRKASHVVLVAASLVVIGTMTYVIGSAVDSIFIIYKLGYSIILGWISAAMAYVGGAILESQFKDQASAPVFVMSQQNRVACHPTTGEPPCETNPFPGGAPYNMAEHASHSGAPPAYPGAVPDSVVNFNVAQASASRQKQEHY</sequence>